<keyword evidence="2" id="KW-1185">Reference proteome</keyword>
<dbReference type="AlphaFoldDB" id="A0A7J7VV94"/>
<accession>A0A7J7VV94</accession>
<gene>
    <name evidence="1" type="ORF">mPipKuh1_008312</name>
</gene>
<evidence type="ECO:0000313" key="1">
    <source>
        <dbReference type="EMBL" id="KAF6328993.1"/>
    </source>
</evidence>
<reference evidence="1 2" key="1">
    <citation type="journal article" date="2020" name="Nature">
        <title>Six reference-quality genomes reveal evolution of bat adaptations.</title>
        <authorList>
            <person name="Jebb D."/>
            <person name="Huang Z."/>
            <person name="Pippel M."/>
            <person name="Hughes G.M."/>
            <person name="Lavrichenko K."/>
            <person name="Devanna P."/>
            <person name="Winkler S."/>
            <person name="Jermiin L.S."/>
            <person name="Skirmuntt E.C."/>
            <person name="Katzourakis A."/>
            <person name="Burkitt-Gray L."/>
            <person name="Ray D.A."/>
            <person name="Sullivan K.A.M."/>
            <person name="Roscito J.G."/>
            <person name="Kirilenko B.M."/>
            <person name="Davalos L.M."/>
            <person name="Corthals A.P."/>
            <person name="Power M.L."/>
            <person name="Jones G."/>
            <person name="Ransome R.D."/>
            <person name="Dechmann D.K.N."/>
            <person name="Locatelli A.G."/>
            <person name="Puechmaille S.J."/>
            <person name="Fedrigo O."/>
            <person name="Jarvis E.D."/>
            <person name="Hiller M."/>
            <person name="Vernes S.C."/>
            <person name="Myers E.W."/>
            <person name="Teeling E.C."/>
        </authorList>
    </citation>
    <scope>NUCLEOTIDE SEQUENCE [LARGE SCALE GENOMIC DNA]</scope>
    <source>
        <strain evidence="1">MPipKuh1</strain>
        <tissue evidence="1">Flight muscle</tissue>
    </source>
</reference>
<name>A0A7J7VV94_PIPKU</name>
<comment type="caution">
    <text evidence="1">The sequence shown here is derived from an EMBL/GenBank/DDBJ whole genome shotgun (WGS) entry which is preliminary data.</text>
</comment>
<dbReference type="Proteomes" id="UP000558488">
    <property type="component" value="Unassembled WGS sequence"/>
</dbReference>
<sequence>MGQQLPLQPTDSAGPIHTRCWHKLQSFHAVSRCERRWHHQCMGVVVAGAELLADRGQGVAEGGARQEYVWRMGLDLPLCLPQPCGPLFLSRCKNLCTEPLVFSYFAINLLKRYDYIYGRGRHFRAS</sequence>
<evidence type="ECO:0000313" key="2">
    <source>
        <dbReference type="Proteomes" id="UP000558488"/>
    </source>
</evidence>
<proteinExistence type="predicted"/>
<dbReference type="EMBL" id="JACAGB010000013">
    <property type="protein sequence ID" value="KAF6328993.1"/>
    <property type="molecule type" value="Genomic_DNA"/>
</dbReference>
<protein>
    <submittedName>
        <fullName evidence="1">Uncharacterized protein</fullName>
    </submittedName>
</protein>
<organism evidence="1 2">
    <name type="scientific">Pipistrellus kuhlii</name>
    <name type="common">Kuhl's pipistrelle</name>
    <dbReference type="NCBI Taxonomy" id="59472"/>
    <lineage>
        <taxon>Eukaryota</taxon>
        <taxon>Metazoa</taxon>
        <taxon>Chordata</taxon>
        <taxon>Craniata</taxon>
        <taxon>Vertebrata</taxon>
        <taxon>Euteleostomi</taxon>
        <taxon>Mammalia</taxon>
        <taxon>Eutheria</taxon>
        <taxon>Laurasiatheria</taxon>
        <taxon>Chiroptera</taxon>
        <taxon>Yangochiroptera</taxon>
        <taxon>Vespertilionidae</taxon>
        <taxon>Pipistrellus</taxon>
    </lineage>
</organism>